<dbReference type="Pfam" id="PF00528">
    <property type="entry name" value="BPD_transp_1"/>
    <property type="match status" value="1"/>
</dbReference>
<feature type="domain" description="ABC transmembrane type-1" evidence="8">
    <location>
        <begin position="74"/>
        <end position="200"/>
    </location>
</feature>
<feature type="transmembrane region" description="Helical" evidence="7">
    <location>
        <begin position="145"/>
        <end position="165"/>
    </location>
</feature>
<dbReference type="InterPro" id="IPR035906">
    <property type="entry name" value="MetI-like_sf"/>
</dbReference>
<evidence type="ECO:0000256" key="4">
    <source>
        <dbReference type="ARBA" id="ARBA00022692"/>
    </source>
</evidence>
<dbReference type="AlphaFoldDB" id="A0A382U220"/>
<evidence type="ECO:0000256" key="3">
    <source>
        <dbReference type="ARBA" id="ARBA00022475"/>
    </source>
</evidence>
<dbReference type="GO" id="GO:0005886">
    <property type="term" value="C:plasma membrane"/>
    <property type="evidence" value="ECO:0007669"/>
    <property type="project" value="UniProtKB-SubCell"/>
</dbReference>
<feature type="transmembrane region" description="Helical" evidence="7">
    <location>
        <begin position="6"/>
        <end position="25"/>
    </location>
</feature>
<dbReference type="InterPro" id="IPR050901">
    <property type="entry name" value="BP-dep_ABC_trans_perm"/>
</dbReference>
<dbReference type="GO" id="GO:0055085">
    <property type="term" value="P:transmembrane transport"/>
    <property type="evidence" value="ECO:0007669"/>
    <property type="project" value="InterPro"/>
</dbReference>
<protein>
    <recommendedName>
        <fullName evidence="8">ABC transmembrane type-1 domain-containing protein</fullName>
    </recommendedName>
</protein>
<sequence>MVYGGAVLVLFYIIGPFFWLVSSSLQPEQNLLDREGSLFPAEWDFTAHRELLTGFLYDETSGIPYQARIFLRSMLNSLIVASGVAVLSILIGSVAAYPLSRMRFKGRNFLMFFILGTRMIPAIALAVPFFLLVKSVGMNDRLETLVIINLSLILPYVIWLLQAYYRSIPMELEDAARIDGCSRLGTLFRVILPLSLPGMV</sequence>
<keyword evidence="5 7" id="KW-1133">Transmembrane helix</keyword>
<dbReference type="SUPFAM" id="SSF161098">
    <property type="entry name" value="MetI-like"/>
    <property type="match status" value="1"/>
</dbReference>
<keyword evidence="2" id="KW-0813">Transport</keyword>
<dbReference type="PANTHER" id="PTHR32243:SF18">
    <property type="entry name" value="INNER MEMBRANE ABC TRANSPORTER PERMEASE PROTEIN YCJP"/>
    <property type="match status" value="1"/>
</dbReference>
<gene>
    <name evidence="9" type="ORF">METZ01_LOCUS381203</name>
</gene>
<feature type="non-terminal residue" evidence="9">
    <location>
        <position position="200"/>
    </location>
</feature>
<dbReference type="PANTHER" id="PTHR32243">
    <property type="entry name" value="MALTOSE TRANSPORT SYSTEM PERMEASE-RELATED"/>
    <property type="match status" value="1"/>
</dbReference>
<evidence type="ECO:0000313" key="9">
    <source>
        <dbReference type="EMBL" id="SVD28349.1"/>
    </source>
</evidence>
<keyword evidence="4 7" id="KW-0812">Transmembrane</keyword>
<keyword evidence="3" id="KW-1003">Cell membrane</keyword>
<reference evidence="9" key="1">
    <citation type="submission" date="2018-05" db="EMBL/GenBank/DDBJ databases">
        <authorList>
            <person name="Lanie J.A."/>
            <person name="Ng W.-L."/>
            <person name="Kazmierczak K.M."/>
            <person name="Andrzejewski T.M."/>
            <person name="Davidsen T.M."/>
            <person name="Wayne K.J."/>
            <person name="Tettelin H."/>
            <person name="Glass J.I."/>
            <person name="Rusch D."/>
            <person name="Podicherti R."/>
            <person name="Tsui H.-C.T."/>
            <person name="Winkler M.E."/>
        </authorList>
    </citation>
    <scope>NUCLEOTIDE SEQUENCE</scope>
</reference>
<dbReference type="CDD" id="cd06261">
    <property type="entry name" value="TM_PBP2"/>
    <property type="match status" value="1"/>
</dbReference>
<dbReference type="Gene3D" id="1.10.3720.10">
    <property type="entry name" value="MetI-like"/>
    <property type="match status" value="1"/>
</dbReference>
<comment type="subcellular location">
    <subcellularLocation>
        <location evidence="1">Cell membrane</location>
        <topology evidence="1">Multi-pass membrane protein</topology>
    </subcellularLocation>
</comment>
<dbReference type="EMBL" id="UINC01140923">
    <property type="protein sequence ID" value="SVD28349.1"/>
    <property type="molecule type" value="Genomic_DNA"/>
</dbReference>
<name>A0A382U220_9ZZZZ</name>
<feature type="transmembrane region" description="Helical" evidence="7">
    <location>
        <begin position="109"/>
        <end position="133"/>
    </location>
</feature>
<dbReference type="PROSITE" id="PS50928">
    <property type="entry name" value="ABC_TM1"/>
    <property type="match status" value="1"/>
</dbReference>
<dbReference type="InterPro" id="IPR000515">
    <property type="entry name" value="MetI-like"/>
</dbReference>
<feature type="transmembrane region" description="Helical" evidence="7">
    <location>
        <begin position="78"/>
        <end position="97"/>
    </location>
</feature>
<evidence type="ECO:0000256" key="2">
    <source>
        <dbReference type="ARBA" id="ARBA00022448"/>
    </source>
</evidence>
<evidence type="ECO:0000256" key="7">
    <source>
        <dbReference type="SAM" id="Phobius"/>
    </source>
</evidence>
<keyword evidence="6 7" id="KW-0472">Membrane</keyword>
<evidence type="ECO:0000259" key="8">
    <source>
        <dbReference type="PROSITE" id="PS50928"/>
    </source>
</evidence>
<accession>A0A382U220</accession>
<evidence type="ECO:0000256" key="5">
    <source>
        <dbReference type="ARBA" id="ARBA00022989"/>
    </source>
</evidence>
<proteinExistence type="predicted"/>
<evidence type="ECO:0000256" key="6">
    <source>
        <dbReference type="ARBA" id="ARBA00023136"/>
    </source>
</evidence>
<evidence type="ECO:0000256" key="1">
    <source>
        <dbReference type="ARBA" id="ARBA00004651"/>
    </source>
</evidence>
<organism evidence="9">
    <name type="scientific">marine metagenome</name>
    <dbReference type="NCBI Taxonomy" id="408172"/>
    <lineage>
        <taxon>unclassified sequences</taxon>
        <taxon>metagenomes</taxon>
        <taxon>ecological metagenomes</taxon>
    </lineage>
</organism>